<organism evidence="8 9">
    <name type="scientific">Haloferula chungangensis</name>
    <dbReference type="NCBI Taxonomy" id="1048331"/>
    <lineage>
        <taxon>Bacteria</taxon>
        <taxon>Pseudomonadati</taxon>
        <taxon>Verrucomicrobiota</taxon>
        <taxon>Verrucomicrobiia</taxon>
        <taxon>Verrucomicrobiales</taxon>
        <taxon>Verrucomicrobiaceae</taxon>
        <taxon>Haloferula</taxon>
    </lineage>
</organism>
<feature type="transmembrane region" description="Helical" evidence="7">
    <location>
        <begin position="12"/>
        <end position="28"/>
    </location>
</feature>
<evidence type="ECO:0000313" key="8">
    <source>
        <dbReference type="EMBL" id="MFC7338156.1"/>
    </source>
</evidence>
<comment type="caution">
    <text evidence="8">The sequence shown here is derived from an EMBL/GenBank/DDBJ whole genome shotgun (WGS) entry which is preliminary data.</text>
</comment>
<keyword evidence="2" id="KW-1003">Cell membrane</keyword>
<dbReference type="PANTHER" id="PTHR30589">
    <property type="entry name" value="PROLIPOPROTEIN DIACYLGLYCERYL TRANSFERASE"/>
    <property type="match status" value="1"/>
</dbReference>
<keyword evidence="4 7" id="KW-0812">Transmembrane</keyword>
<name>A0ABW2L9P0_9BACT</name>
<dbReference type="InterPro" id="IPR001640">
    <property type="entry name" value="Lgt"/>
</dbReference>
<evidence type="ECO:0000256" key="3">
    <source>
        <dbReference type="ARBA" id="ARBA00022679"/>
    </source>
</evidence>
<protein>
    <submittedName>
        <fullName evidence="8">Prolipoprotein diacylglyceryl transferase</fullName>
        <ecNumber evidence="8">2.5.1.145</ecNumber>
    </submittedName>
</protein>
<keyword evidence="5 7" id="KW-1133">Transmembrane helix</keyword>
<gene>
    <name evidence="8" type="ORF">ACFQY0_13260</name>
</gene>
<dbReference type="Proteomes" id="UP001596472">
    <property type="component" value="Unassembled WGS sequence"/>
</dbReference>
<proteinExistence type="inferred from homology"/>
<evidence type="ECO:0000256" key="2">
    <source>
        <dbReference type="ARBA" id="ARBA00022475"/>
    </source>
</evidence>
<evidence type="ECO:0000256" key="1">
    <source>
        <dbReference type="ARBA" id="ARBA00007150"/>
    </source>
</evidence>
<dbReference type="EMBL" id="JBHTBS010000006">
    <property type="protein sequence ID" value="MFC7338156.1"/>
    <property type="molecule type" value="Genomic_DNA"/>
</dbReference>
<feature type="transmembrane region" description="Helical" evidence="7">
    <location>
        <begin position="72"/>
        <end position="89"/>
    </location>
</feature>
<dbReference type="GO" id="GO:0008961">
    <property type="term" value="F:phosphatidylglycerol-prolipoprotein diacylglyceryl transferase activity"/>
    <property type="evidence" value="ECO:0007669"/>
    <property type="project" value="UniProtKB-EC"/>
</dbReference>
<feature type="transmembrane region" description="Helical" evidence="7">
    <location>
        <begin position="200"/>
        <end position="217"/>
    </location>
</feature>
<dbReference type="EC" id="2.5.1.145" evidence="8"/>
<evidence type="ECO:0000256" key="7">
    <source>
        <dbReference type="SAM" id="Phobius"/>
    </source>
</evidence>
<evidence type="ECO:0000313" key="9">
    <source>
        <dbReference type="Proteomes" id="UP001596472"/>
    </source>
</evidence>
<dbReference type="PANTHER" id="PTHR30589:SF0">
    <property type="entry name" value="PHOSPHATIDYLGLYCEROL--PROLIPOPROTEIN DIACYLGLYCERYL TRANSFERASE"/>
    <property type="match status" value="1"/>
</dbReference>
<accession>A0ABW2L9P0</accession>
<evidence type="ECO:0000256" key="6">
    <source>
        <dbReference type="ARBA" id="ARBA00023136"/>
    </source>
</evidence>
<dbReference type="Pfam" id="PF01790">
    <property type="entry name" value="LGT"/>
    <property type="match status" value="1"/>
</dbReference>
<keyword evidence="6 7" id="KW-0472">Membrane</keyword>
<feature type="transmembrane region" description="Helical" evidence="7">
    <location>
        <begin position="40"/>
        <end position="60"/>
    </location>
</feature>
<keyword evidence="3 8" id="KW-0808">Transferase</keyword>
<evidence type="ECO:0000256" key="4">
    <source>
        <dbReference type="ARBA" id="ARBA00022692"/>
    </source>
</evidence>
<sequence>MPDFPKPAGSPVYLAMMVIGIGIGVVYWSRQAKNDPSLPLIYFGGLVGAFLGAKIAFLFSEAWLYTEHPERWLIWLSGKSITGALPGGWAGVEIMKRVVGYQGITGDRFAVLIPIPLALGRIGCLHAGCCQGNEVCGFTWPSIPVEIGFQLLALVILFTLKRRQLFQGQLFHLYLIAYGLFRFAHEFLRDTPKPFLGLSGYQIICLLLSLTAAIAFVHRRNKMLESSIA</sequence>
<comment type="similarity">
    <text evidence="1">Belongs to the Lgt family.</text>
</comment>
<evidence type="ECO:0000256" key="5">
    <source>
        <dbReference type="ARBA" id="ARBA00022989"/>
    </source>
</evidence>
<reference evidence="9" key="1">
    <citation type="journal article" date="2019" name="Int. J. Syst. Evol. Microbiol.">
        <title>The Global Catalogue of Microorganisms (GCM) 10K type strain sequencing project: providing services to taxonomists for standard genome sequencing and annotation.</title>
        <authorList>
            <consortium name="The Broad Institute Genomics Platform"/>
            <consortium name="The Broad Institute Genome Sequencing Center for Infectious Disease"/>
            <person name="Wu L."/>
            <person name="Ma J."/>
        </authorList>
    </citation>
    <scope>NUCLEOTIDE SEQUENCE [LARGE SCALE GENOMIC DNA]</scope>
    <source>
        <strain evidence="9">CGMCC 4.1467</strain>
    </source>
</reference>
<keyword evidence="9" id="KW-1185">Reference proteome</keyword>
<feature type="transmembrane region" description="Helical" evidence="7">
    <location>
        <begin position="170"/>
        <end position="188"/>
    </location>
</feature>
<dbReference type="RefSeq" id="WP_379713151.1">
    <property type="nucleotide sequence ID" value="NZ_JBHTBS010000006.1"/>
</dbReference>